<dbReference type="AlphaFoldDB" id="A0A5C1QQP9"/>
<dbReference type="Gene3D" id="1.10.1530.10">
    <property type="match status" value="1"/>
</dbReference>
<name>A0A5C1QQP9_9SPIO</name>
<organism evidence="3 4">
    <name type="scientific">Oceanispirochaeta crateris</name>
    <dbReference type="NCBI Taxonomy" id="2518645"/>
    <lineage>
        <taxon>Bacteria</taxon>
        <taxon>Pseudomonadati</taxon>
        <taxon>Spirochaetota</taxon>
        <taxon>Spirochaetia</taxon>
        <taxon>Spirochaetales</taxon>
        <taxon>Spirochaetaceae</taxon>
        <taxon>Oceanispirochaeta</taxon>
    </lineage>
</organism>
<comment type="similarity">
    <text evidence="1">Belongs to the LDH2/MDH2 oxidoreductase family.</text>
</comment>
<dbReference type="SUPFAM" id="SSF89733">
    <property type="entry name" value="L-sulfolactate dehydrogenase-like"/>
    <property type="match status" value="1"/>
</dbReference>
<accession>A0A5C1QQP9</accession>
<gene>
    <name evidence="3" type="ORF">EXM22_16750</name>
</gene>
<dbReference type="KEGG" id="ock:EXM22_16750"/>
<reference evidence="3 4" key="1">
    <citation type="submission" date="2019-02" db="EMBL/GenBank/DDBJ databases">
        <title>Complete Genome Sequence and Methylome Analysis of free living Spirochaetas.</title>
        <authorList>
            <person name="Fomenkov A."/>
            <person name="Dubinina G."/>
            <person name="Leshcheva N."/>
            <person name="Mikheeva N."/>
            <person name="Grabovich M."/>
            <person name="Vincze T."/>
            <person name="Roberts R.J."/>
        </authorList>
    </citation>
    <scope>NUCLEOTIDE SEQUENCE [LARGE SCALE GENOMIC DNA]</scope>
    <source>
        <strain evidence="3 4">K2</strain>
    </source>
</reference>
<keyword evidence="2" id="KW-0560">Oxidoreductase</keyword>
<dbReference type="InterPro" id="IPR036111">
    <property type="entry name" value="Mal/L-sulfo/L-lacto_DH-like_sf"/>
</dbReference>
<evidence type="ECO:0000313" key="3">
    <source>
        <dbReference type="EMBL" id="QEN09549.1"/>
    </source>
</evidence>
<sequence length="343" mass="38082">MLKYHCEVCRVNIPIADLEHRIKALLLNVGVNAENTEKVTDVYMRASYREVGHHDIHDLLSRIGQIKEKAIKPNPVYKLLTDFGGIQCYDGDNALGELNSYFITEKSMELAELHGIGYCTIRNSNHFLAAAPFVEMADEKGFLTIVMSKSPGGLSLPGVDKNLTGNNPFGYAAGYNDGKLLFDICCAYSSFGKMQAMKDEGQLVPEYWGNDRNGQPSTKPEEILESGLYMPIGEHKGFGIALLVELLSSVLGDGVLLNQELKDSEMKGKYTQSALSIDIKKIMTVDKFKDRVQQMVDILRGIDPKIYIPGQRSIQAKAKIDELGYFQISDDLIGKMDLALSEN</sequence>
<dbReference type="OrthoDB" id="9769447at2"/>
<evidence type="ECO:0000256" key="2">
    <source>
        <dbReference type="ARBA" id="ARBA00023002"/>
    </source>
</evidence>
<evidence type="ECO:0000256" key="1">
    <source>
        <dbReference type="ARBA" id="ARBA00006056"/>
    </source>
</evidence>
<protein>
    <recommendedName>
        <fullName evidence="5">Ldh family oxidoreductase</fullName>
    </recommendedName>
</protein>
<dbReference type="InterPro" id="IPR003767">
    <property type="entry name" value="Malate/L-lactate_DH-like"/>
</dbReference>
<evidence type="ECO:0008006" key="5">
    <source>
        <dbReference type="Google" id="ProtNLM"/>
    </source>
</evidence>
<dbReference type="GO" id="GO:0016491">
    <property type="term" value="F:oxidoreductase activity"/>
    <property type="evidence" value="ECO:0007669"/>
    <property type="project" value="UniProtKB-KW"/>
</dbReference>
<proteinExistence type="inferred from homology"/>
<keyword evidence="4" id="KW-1185">Reference proteome</keyword>
<dbReference type="Proteomes" id="UP000324209">
    <property type="component" value="Chromosome"/>
</dbReference>
<dbReference type="Gene3D" id="3.30.1370.60">
    <property type="entry name" value="Hypothetical oxidoreductase yiak, domain 2"/>
    <property type="match status" value="1"/>
</dbReference>
<dbReference type="Pfam" id="PF02615">
    <property type="entry name" value="Ldh_2"/>
    <property type="match status" value="1"/>
</dbReference>
<dbReference type="InterPro" id="IPR043143">
    <property type="entry name" value="Mal/L-sulf/L-lact_DH-like_NADP"/>
</dbReference>
<dbReference type="PANTHER" id="PTHR11091:SF0">
    <property type="entry name" value="MALATE DEHYDROGENASE"/>
    <property type="match status" value="1"/>
</dbReference>
<dbReference type="InterPro" id="IPR043144">
    <property type="entry name" value="Mal/L-sulf/L-lact_DH-like_ah"/>
</dbReference>
<evidence type="ECO:0000313" key="4">
    <source>
        <dbReference type="Proteomes" id="UP000324209"/>
    </source>
</evidence>
<dbReference type="PANTHER" id="PTHR11091">
    <property type="entry name" value="OXIDOREDUCTASE-RELATED"/>
    <property type="match status" value="1"/>
</dbReference>
<dbReference type="EMBL" id="CP036150">
    <property type="protein sequence ID" value="QEN09549.1"/>
    <property type="molecule type" value="Genomic_DNA"/>
</dbReference>